<organism evidence="9 10">
    <name type="scientific">Ammoniphilus oxalaticus</name>
    <dbReference type="NCBI Taxonomy" id="66863"/>
    <lineage>
        <taxon>Bacteria</taxon>
        <taxon>Bacillati</taxon>
        <taxon>Bacillota</taxon>
        <taxon>Bacilli</taxon>
        <taxon>Bacillales</taxon>
        <taxon>Paenibacillaceae</taxon>
        <taxon>Aneurinibacillus group</taxon>
        <taxon>Ammoniphilus</taxon>
    </lineage>
</organism>
<protein>
    <recommendedName>
        <fullName evidence="6">Lipoprotein</fullName>
    </recommendedName>
</protein>
<keyword evidence="2 8" id="KW-0732">Signal</keyword>
<dbReference type="OrthoDB" id="9812878at2"/>
<evidence type="ECO:0000256" key="6">
    <source>
        <dbReference type="PIRNR" id="PIRNR002854"/>
    </source>
</evidence>
<sequence length="282" mass="30390">MKKFFTPFLILLSGLVLLAGCGGGQQATDNNKEGATGEADTNVTLIVGASPTPHAEILEEVKPLLAEQGITLDVTEFTDYVIPNQALDSKDLDANFFQHKPYMDKFNEEHGTKLVAEAITHFEPLGIYPGKTKSLEDLENGAHISIPNDPTNEARALQLLQAQGLITINEDAGLNATTSDVVGNPKNIVFRELEAATIPRMIDEVDYAVINGNYAIDAGFTIADALATESADSLAAETYANILAVREGEDRDAVKKLAAALNSPEIKKFIEEKYEGSVVPLF</sequence>
<name>A0A419SDN7_9BACL</name>
<dbReference type="Gene3D" id="3.40.190.10">
    <property type="entry name" value="Periplasmic binding protein-like II"/>
    <property type="match status" value="2"/>
</dbReference>
<dbReference type="Pfam" id="PF03180">
    <property type="entry name" value="Lipoprotein_9"/>
    <property type="match status" value="1"/>
</dbReference>
<dbReference type="PANTHER" id="PTHR30429:SF0">
    <property type="entry name" value="METHIONINE-BINDING LIPOPROTEIN METQ"/>
    <property type="match status" value="1"/>
</dbReference>
<proteinExistence type="inferred from homology"/>
<evidence type="ECO:0000313" key="9">
    <source>
        <dbReference type="EMBL" id="RKD21003.1"/>
    </source>
</evidence>
<evidence type="ECO:0000313" key="10">
    <source>
        <dbReference type="Proteomes" id="UP000284219"/>
    </source>
</evidence>
<keyword evidence="10" id="KW-1185">Reference proteome</keyword>
<feature type="lipid moiety-binding region" description="S-diacylglycerol cysteine" evidence="7">
    <location>
        <position position="21"/>
    </location>
</feature>
<dbReference type="CDD" id="cd13597">
    <property type="entry name" value="PBP2_lipoprotein_Tp32"/>
    <property type="match status" value="1"/>
</dbReference>
<evidence type="ECO:0000256" key="8">
    <source>
        <dbReference type="SAM" id="SignalP"/>
    </source>
</evidence>
<evidence type="ECO:0000256" key="3">
    <source>
        <dbReference type="ARBA" id="ARBA00023136"/>
    </source>
</evidence>
<keyword evidence="3" id="KW-0472">Membrane</keyword>
<feature type="chain" id="PRO_5019029101" description="Lipoprotein" evidence="8">
    <location>
        <begin position="28"/>
        <end position="282"/>
    </location>
</feature>
<dbReference type="EMBL" id="MCHY01000013">
    <property type="protein sequence ID" value="RKD21003.1"/>
    <property type="molecule type" value="Genomic_DNA"/>
</dbReference>
<dbReference type="InterPro" id="IPR004872">
    <property type="entry name" value="Lipoprotein_NlpA"/>
</dbReference>
<keyword evidence="5 6" id="KW-0449">Lipoprotein</keyword>
<accession>A0A419SDN7</accession>
<gene>
    <name evidence="9" type="ORF">BEP19_15080</name>
</gene>
<dbReference type="Proteomes" id="UP000284219">
    <property type="component" value="Unassembled WGS sequence"/>
</dbReference>
<dbReference type="PIRSF" id="PIRSF002854">
    <property type="entry name" value="MetQ"/>
    <property type="match status" value="1"/>
</dbReference>
<evidence type="ECO:0000256" key="1">
    <source>
        <dbReference type="ARBA" id="ARBA00004635"/>
    </source>
</evidence>
<evidence type="ECO:0000256" key="7">
    <source>
        <dbReference type="PIRSR" id="PIRSR002854-1"/>
    </source>
</evidence>
<comment type="similarity">
    <text evidence="6">Belongs to the nlpA lipoprotein family.</text>
</comment>
<dbReference type="SUPFAM" id="SSF53850">
    <property type="entry name" value="Periplasmic binding protein-like II"/>
    <property type="match status" value="1"/>
</dbReference>
<comment type="caution">
    <text evidence="9">The sequence shown here is derived from an EMBL/GenBank/DDBJ whole genome shotgun (WGS) entry which is preliminary data.</text>
</comment>
<evidence type="ECO:0000256" key="5">
    <source>
        <dbReference type="ARBA" id="ARBA00023288"/>
    </source>
</evidence>
<dbReference type="GO" id="GO:0016020">
    <property type="term" value="C:membrane"/>
    <property type="evidence" value="ECO:0007669"/>
    <property type="project" value="UniProtKB-SubCell"/>
</dbReference>
<dbReference type="PANTHER" id="PTHR30429">
    <property type="entry name" value="D-METHIONINE-BINDING LIPOPROTEIN METQ"/>
    <property type="match status" value="1"/>
</dbReference>
<keyword evidence="4" id="KW-0564">Palmitate</keyword>
<dbReference type="PROSITE" id="PS51257">
    <property type="entry name" value="PROKAR_LIPOPROTEIN"/>
    <property type="match status" value="1"/>
</dbReference>
<evidence type="ECO:0000256" key="4">
    <source>
        <dbReference type="ARBA" id="ARBA00023139"/>
    </source>
</evidence>
<feature type="signal peptide" evidence="8">
    <location>
        <begin position="1"/>
        <end position="27"/>
    </location>
</feature>
<dbReference type="RefSeq" id="WP_120191069.1">
    <property type="nucleotide sequence ID" value="NZ_MCHY01000013.1"/>
</dbReference>
<comment type="subcellular location">
    <subcellularLocation>
        <location evidence="1">Membrane</location>
        <topology evidence="1">Lipid-anchor</topology>
    </subcellularLocation>
</comment>
<evidence type="ECO:0000256" key="2">
    <source>
        <dbReference type="ARBA" id="ARBA00022729"/>
    </source>
</evidence>
<dbReference type="AlphaFoldDB" id="A0A419SDN7"/>
<reference evidence="9 10" key="1">
    <citation type="submission" date="2016-08" db="EMBL/GenBank/DDBJ databases">
        <title>Novel Firmicute Genomes.</title>
        <authorList>
            <person name="Poppleton D.I."/>
            <person name="Gribaldo S."/>
        </authorList>
    </citation>
    <scope>NUCLEOTIDE SEQUENCE [LARGE SCALE GENOMIC DNA]</scope>
    <source>
        <strain evidence="9 10">RAOx-1</strain>
    </source>
</reference>